<accession>A0A229P3F5</accession>
<comment type="caution">
    <text evidence="2">The sequence shown here is derived from an EMBL/GenBank/DDBJ whole genome shotgun (WGS) entry which is preliminary data.</text>
</comment>
<keyword evidence="3" id="KW-1185">Reference proteome</keyword>
<feature type="transmembrane region" description="Helical" evidence="1">
    <location>
        <begin position="12"/>
        <end position="33"/>
    </location>
</feature>
<dbReference type="RefSeq" id="WP_089523559.1">
    <property type="nucleotide sequence ID" value="NZ_NMUQ01000001.1"/>
</dbReference>
<sequence length="76" mass="8479">MDKRISMSTMLRWYAFGLAVLGAMLCLAFLTPFNDRNMLLMAGMGCLIASPVVMIAAWMFPLSEEITDEGQDKTIQ</sequence>
<feature type="transmembrane region" description="Helical" evidence="1">
    <location>
        <begin position="39"/>
        <end position="60"/>
    </location>
</feature>
<dbReference type="AlphaFoldDB" id="A0A229P3F5"/>
<dbReference type="OrthoDB" id="2679261at2"/>
<gene>
    <name evidence="2" type="ORF">CGZ75_07320</name>
</gene>
<proteinExistence type="predicted"/>
<dbReference type="EMBL" id="NMUQ01000001">
    <property type="protein sequence ID" value="OXM16474.1"/>
    <property type="molecule type" value="Genomic_DNA"/>
</dbReference>
<dbReference type="Proteomes" id="UP000215145">
    <property type="component" value="Unassembled WGS sequence"/>
</dbReference>
<name>A0A229P3F5_9BACL</name>
<keyword evidence="1" id="KW-0472">Membrane</keyword>
<keyword evidence="1" id="KW-1133">Transmembrane helix</keyword>
<keyword evidence="1" id="KW-0812">Transmembrane</keyword>
<evidence type="ECO:0000256" key="1">
    <source>
        <dbReference type="SAM" id="Phobius"/>
    </source>
</evidence>
<reference evidence="2 3" key="1">
    <citation type="submission" date="2017-07" db="EMBL/GenBank/DDBJ databases">
        <title>Paenibacillus herberti R33 genome sequencing and assembly.</title>
        <authorList>
            <person name="Su W."/>
        </authorList>
    </citation>
    <scope>NUCLEOTIDE SEQUENCE [LARGE SCALE GENOMIC DNA]</scope>
    <source>
        <strain evidence="2 3">R33</strain>
    </source>
</reference>
<protein>
    <submittedName>
        <fullName evidence="2">Uncharacterized protein</fullName>
    </submittedName>
</protein>
<organism evidence="2 3">
    <name type="scientific">Paenibacillus herberti</name>
    <dbReference type="NCBI Taxonomy" id="1619309"/>
    <lineage>
        <taxon>Bacteria</taxon>
        <taxon>Bacillati</taxon>
        <taxon>Bacillota</taxon>
        <taxon>Bacilli</taxon>
        <taxon>Bacillales</taxon>
        <taxon>Paenibacillaceae</taxon>
        <taxon>Paenibacillus</taxon>
    </lineage>
</organism>
<evidence type="ECO:0000313" key="3">
    <source>
        <dbReference type="Proteomes" id="UP000215145"/>
    </source>
</evidence>
<evidence type="ECO:0000313" key="2">
    <source>
        <dbReference type="EMBL" id="OXM16474.1"/>
    </source>
</evidence>